<organism evidence="2 3">
    <name type="scientific">Methylocystis bryophila</name>
    <dbReference type="NCBI Taxonomy" id="655015"/>
    <lineage>
        <taxon>Bacteria</taxon>
        <taxon>Pseudomonadati</taxon>
        <taxon>Pseudomonadota</taxon>
        <taxon>Alphaproteobacteria</taxon>
        <taxon>Hyphomicrobiales</taxon>
        <taxon>Methylocystaceae</taxon>
        <taxon>Methylocystis</taxon>
    </lineage>
</organism>
<reference evidence="2 3" key="1">
    <citation type="submission" date="2017-02" db="EMBL/GenBank/DDBJ databases">
        <authorList>
            <person name="Peterson S.W."/>
        </authorList>
    </citation>
    <scope>NUCLEOTIDE SEQUENCE [LARGE SCALE GENOMIC DNA]</scope>
    <source>
        <strain evidence="2 3">S285</strain>
    </source>
</reference>
<name>A0A1W6MRG1_9HYPH</name>
<feature type="transmembrane region" description="Helical" evidence="1">
    <location>
        <begin position="70"/>
        <end position="90"/>
    </location>
</feature>
<dbReference type="OrthoDB" id="8452633at2"/>
<dbReference type="STRING" id="655015.B1812_02700"/>
<dbReference type="AlphaFoldDB" id="A0A1W6MRG1"/>
<evidence type="ECO:0008006" key="4">
    <source>
        <dbReference type="Google" id="ProtNLM"/>
    </source>
</evidence>
<gene>
    <name evidence="2" type="ORF">B1812_02700</name>
</gene>
<feature type="transmembrane region" description="Helical" evidence="1">
    <location>
        <begin position="46"/>
        <end position="63"/>
    </location>
</feature>
<feature type="transmembrane region" description="Helical" evidence="1">
    <location>
        <begin position="12"/>
        <end position="34"/>
    </location>
</feature>
<keyword evidence="1" id="KW-1133">Transmembrane helix</keyword>
<protein>
    <recommendedName>
        <fullName evidence="4">VanZ-like domain-containing protein</fullName>
    </recommendedName>
</protein>
<keyword evidence="3" id="KW-1185">Reference proteome</keyword>
<dbReference type="KEGG" id="mbry:B1812_02700"/>
<dbReference type="RefSeq" id="WP_085770229.1">
    <property type="nucleotide sequence ID" value="NZ_AP027149.1"/>
</dbReference>
<dbReference type="Proteomes" id="UP000193978">
    <property type="component" value="Chromosome"/>
</dbReference>
<keyword evidence="1" id="KW-0472">Membrane</keyword>
<evidence type="ECO:0000313" key="2">
    <source>
        <dbReference type="EMBL" id="ARN80173.1"/>
    </source>
</evidence>
<evidence type="ECO:0000256" key="1">
    <source>
        <dbReference type="SAM" id="Phobius"/>
    </source>
</evidence>
<evidence type="ECO:0000313" key="3">
    <source>
        <dbReference type="Proteomes" id="UP000193978"/>
    </source>
</evidence>
<accession>A0A1W6MRG1</accession>
<sequence>MLFEQIFSGPVLRFVRALAWLCVLTITVLSLLPGDERPHTGLSGRFEHAMAYAGTGFLFWFGYSGPRDRALFWIGLAIASGVFEILQNFIPGRSPSILDALTSTLGLTFGFMAAALLRWGLSRGEGS</sequence>
<feature type="transmembrane region" description="Helical" evidence="1">
    <location>
        <begin position="96"/>
        <end position="117"/>
    </location>
</feature>
<dbReference type="EMBL" id="CP019948">
    <property type="protein sequence ID" value="ARN80173.1"/>
    <property type="molecule type" value="Genomic_DNA"/>
</dbReference>
<proteinExistence type="predicted"/>
<dbReference type="NCBIfam" id="NF037970">
    <property type="entry name" value="vanZ_1"/>
    <property type="match status" value="1"/>
</dbReference>
<keyword evidence="1" id="KW-0812">Transmembrane</keyword>